<sequence length="282" mass="32075">MKIKVLGTGAATGVPLMFCNCETCRRARIQRGKSIRKRSSILINDEMLLDLSPDLGAMAEMYNVDLGRIRYLVQTHSHSDHFDAGHFVTRWDDYGTQSLEHLNIVCSRGTCADMNHWVRENEPDMDLTDPRWQENMNFSLHLLKSGETVQLGEYRITGIDSAHDKRIESLVYVIEYHGKAVLYATDLLELTQEAWEILQRYHLDLAFLDHTYGLDQIHGGHLNESKVAAAVEKMRALGIADQGTQIYGTHLSHEWNGLHEETEARAVSHGYHIAYDGLELTI</sequence>
<evidence type="ECO:0000313" key="2">
    <source>
        <dbReference type="EMBL" id="HIR56839.1"/>
    </source>
</evidence>
<dbReference type="InterPro" id="IPR001279">
    <property type="entry name" value="Metallo-B-lactamas"/>
</dbReference>
<evidence type="ECO:0000313" key="3">
    <source>
        <dbReference type="Proteomes" id="UP000886785"/>
    </source>
</evidence>
<dbReference type="SUPFAM" id="SSF56281">
    <property type="entry name" value="Metallo-hydrolase/oxidoreductase"/>
    <property type="match status" value="1"/>
</dbReference>
<feature type="domain" description="Metallo-beta-lactamase" evidence="1">
    <location>
        <begin position="48"/>
        <end position="236"/>
    </location>
</feature>
<comment type="caution">
    <text evidence="2">The sequence shown here is derived from an EMBL/GenBank/DDBJ whole genome shotgun (WGS) entry which is preliminary data.</text>
</comment>
<reference evidence="2" key="2">
    <citation type="journal article" date="2021" name="PeerJ">
        <title>Extensive microbial diversity within the chicken gut microbiome revealed by metagenomics and culture.</title>
        <authorList>
            <person name="Gilroy R."/>
            <person name="Ravi A."/>
            <person name="Getino M."/>
            <person name="Pursley I."/>
            <person name="Horton D.L."/>
            <person name="Alikhan N.F."/>
            <person name="Baker D."/>
            <person name="Gharbi K."/>
            <person name="Hall N."/>
            <person name="Watson M."/>
            <person name="Adriaenssens E.M."/>
            <person name="Foster-Nyarko E."/>
            <person name="Jarju S."/>
            <person name="Secka A."/>
            <person name="Antonio M."/>
            <person name="Oren A."/>
            <person name="Chaudhuri R.R."/>
            <person name="La Ragione R."/>
            <person name="Hildebrand F."/>
            <person name="Pallen M.J."/>
        </authorList>
    </citation>
    <scope>NUCLEOTIDE SEQUENCE</scope>
    <source>
        <strain evidence="2">ChiSjej1B19-7085</strain>
    </source>
</reference>
<dbReference type="PANTHER" id="PTHR42663:SF6">
    <property type="entry name" value="HYDROLASE C777.06C-RELATED"/>
    <property type="match status" value="1"/>
</dbReference>
<dbReference type="Gene3D" id="3.60.15.10">
    <property type="entry name" value="Ribonuclease Z/Hydroxyacylglutathione hydrolase-like"/>
    <property type="match status" value="1"/>
</dbReference>
<organism evidence="2 3">
    <name type="scientific">Candidatus Gallacutalibacter pullicola</name>
    <dbReference type="NCBI Taxonomy" id="2840830"/>
    <lineage>
        <taxon>Bacteria</taxon>
        <taxon>Bacillati</taxon>
        <taxon>Bacillota</taxon>
        <taxon>Clostridia</taxon>
        <taxon>Eubacteriales</taxon>
        <taxon>Candidatus Gallacutalibacter</taxon>
    </lineage>
</organism>
<name>A0A9D1DQ66_9FIRM</name>
<accession>A0A9D1DQ66</accession>
<reference evidence="2" key="1">
    <citation type="submission" date="2020-10" db="EMBL/GenBank/DDBJ databases">
        <authorList>
            <person name="Gilroy R."/>
        </authorList>
    </citation>
    <scope>NUCLEOTIDE SEQUENCE</scope>
    <source>
        <strain evidence="2">ChiSjej1B19-7085</strain>
    </source>
</reference>
<dbReference type="Pfam" id="PF12706">
    <property type="entry name" value="Lactamase_B_2"/>
    <property type="match status" value="1"/>
</dbReference>
<dbReference type="InterPro" id="IPR036866">
    <property type="entry name" value="RibonucZ/Hydroxyglut_hydro"/>
</dbReference>
<dbReference type="EMBL" id="DVHF01000049">
    <property type="protein sequence ID" value="HIR56839.1"/>
    <property type="molecule type" value="Genomic_DNA"/>
</dbReference>
<evidence type="ECO:0000259" key="1">
    <source>
        <dbReference type="Pfam" id="PF12706"/>
    </source>
</evidence>
<protein>
    <recommendedName>
        <fullName evidence="1">Metallo-beta-lactamase domain-containing protein</fullName>
    </recommendedName>
</protein>
<dbReference type="AlphaFoldDB" id="A0A9D1DQ66"/>
<gene>
    <name evidence="2" type="ORF">IAA54_04155</name>
</gene>
<dbReference type="PANTHER" id="PTHR42663">
    <property type="entry name" value="HYDROLASE C777.06C-RELATED-RELATED"/>
    <property type="match status" value="1"/>
</dbReference>
<dbReference type="Proteomes" id="UP000886785">
    <property type="component" value="Unassembled WGS sequence"/>
</dbReference>
<proteinExistence type="predicted"/>